<dbReference type="InterPro" id="IPR051092">
    <property type="entry name" value="FYVE_RhoGEF_PH"/>
</dbReference>
<dbReference type="SMART" id="SM00233">
    <property type="entry name" value="PH"/>
    <property type="match status" value="1"/>
</dbReference>
<feature type="compositionally biased region" description="Polar residues" evidence="1">
    <location>
        <begin position="571"/>
        <end position="581"/>
    </location>
</feature>
<dbReference type="CDD" id="cd00160">
    <property type="entry name" value="RhoGEF"/>
    <property type="match status" value="1"/>
</dbReference>
<dbReference type="InterPro" id="IPR011993">
    <property type="entry name" value="PH-like_dom_sf"/>
</dbReference>
<dbReference type="PROSITE" id="PS50010">
    <property type="entry name" value="DH_2"/>
    <property type="match status" value="1"/>
</dbReference>
<dbReference type="SUPFAM" id="SSF48065">
    <property type="entry name" value="DBL homology domain (DH-domain)"/>
    <property type="match status" value="1"/>
</dbReference>
<feature type="region of interest" description="Disordered" evidence="1">
    <location>
        <begin position="744"/>
        <end position="808"/>
    </location>
</feature>
<dbReference type="PROSITE" id="PS50003">
    <property type="entry name" value="PH_DOMAIN"/>
    <property type="match status" value="1"/>
</dbReference>
<name>A0A1Y2I4J9_9FUNG</name>
<comment type="caution">
    <text evidence="4">The sequence shown here is derived from an EMBL/GenBank/DDBJ whole genome shotgun (WGS) entry which is preliminary data.</text>
</comment>
<sequence length="808" mass="87617">MADFLMNGVGGVGGIAAAGHAYMMFAPDLKKKREEKQKQPDSPKTESPRHLSTTSTSATSPDDEGLGSRSPALDRTRSSTASEGADSARGLSGLYGPIPPSPNPSTTSRPLTAHISPDDYLSQMLGDLHVSYKGYDSDQSPTRASAAEGDEGKGWSSQDGSDELDAIFDSYYGVSVADESKAQRMERNRAKAVAEIVNTEGTYVEMLTSLVELVVLPLRELLSGSNAKKLGYTGEDLNKIFCNVEEIRGLHVTLLDGLRERHSVWTNDTKISDMFMTIVPFLKMYQLYMSMYANAVETLTRCRKSSSDMNRIITAAENHPRFKGLQILSFLILPIQRIPRYILLLEQLVHYTAESHPDYADLTLCVTKVRQIADHINDELRKFEERKKVIEIASKVVGRPATFPVLVTPARRFLLQGELLLPMLMSADRRIVFLFTDLLVITKRSKDGALYEFKEEVDLWEAWVKSVDDQTGSAKPKGGVTILGSPTPTTVDQVFPFHIVANNRSVVLATTTIEDRARWVEAIEHAITNLQNGGVRRHGTPEPLMLANMGPRASLGSNPSPTNWGRRGSASLVQSLVTPTHTVGPPSSPSAMSFRSVHSSSHQAHPHHLSMMSQASSYGSGSSSPMHIPYQAGSPSTASYAGSFVGQSPPPRRGSIAPSRASLTYGRSFEAPVPSPQVQHGAQPPLPPMPGQLYHYPSSTMSHYPVAPPDGGRLGVGHSQGNLVRSRSVDVHLAMYGSPAFIAGQEIRPPPASAQSPYPSMLDPTNPNFVGSQRATSARGAPRNNRSKNGGSDAGNGTAKDLIKSHGF</sequence>
<dbReference type="GO" id="GO:0005085">
    <property type="term" value="F:guanyl-nucleotide exchange factor activity"/>
    <property type="evidence" value="ECO:0007669"/>
    <property type="project" value="InterPro"/>
</dbReference>
<dbReference type="InterPro" id="IPR000219">
    <property type="entry name" value="DH_dom"/>
</dbReference>
<dbReference type="Gene3D" id="1.20.900.10">
    <property type="entry name" value="Dbl homology (DH) domain"/>
    <property type="match status" value="1"/>
</dbReference>
<feature type="region of interest" description="Disordered" evidence="1">
    <location>
        <begin position="29"/>
        <end position="114"/>
    </location>
</feature>
<dbReference type="Gene3D" id="2.30.29.30">
    <property type="entry name" value="Pleckstrin-homology domain (PH domain)/Phosphotyrosine-binding domain (PTB)"/>
    <property type="match status" value="1"/>
</dbReference>
<dbReference type="OrthoDB" id="660555at2759"/>
<evidence type="ECO:0000259" key="3">
    <source>
        <dbReference type="PROSITE" id="PS50010"/>
    </source>
</evidence>
<dbReference type="STRING" id="765915.A0A1Y2I4J9"/>
<feature type="compositionally biased region" description="Polar residues" evidence="1">
    <location>
        <begin position="763"/>
        <end position="776"/>
    </location>
</feature>
<proteinExistence type="predicted"/>
<evidence type="ECO:0000256" key="1">
    <source>
        <dbReference type="SAM" id="MobiDB-lite"/>
    </source>
</evidence>
<organism evidence="4 5">
    <name type="scientific">Catenaria anguillulae PL171</name>
    <dbReference type="NCBI Taxonomy" id="765915"/>
    <lineage>
        <taxon>Eukaryota</taxon>
        <taxon>Fungi</taxon>
        <taxon>Fungi incertae sedis</taxon>
        <taxon>Blastocladiomycota</taxon>
        <taxon>Blastocladiomycetes</taxon>
        <taxon>Blastocladiales</taxon>
        <taxon>Catenariaceae</taxon>
        <taxon>Catenaria</taxon>
    </lineage>
</organism>
<feature type="domain" description="PH" evidence="2">
    <location>
        <begin position="412"/>
        <end position="528"/>
    </location>
</feature>
<dbReference type="EMBL" id="MCFL01000003">
    <property type="protein sequence ID" value="ORZ40342.1"/>
    <property type="molecule type" value="Genomic_DNA"/>
</dbReference>
<evidence type="ECO:0000313" key="5">
    <source>
        <dbReference type="Proteomes" id="UP000193411"/>
    </source>
</evidence>
<gene>
    <name evidence="4" type="ORF">BCR44DRAFT_1495741</name>
</gene>
<accession>A0A1Y2I4J9</accession>
<feature type="region of interest" description="Disordered" evidence="1">
    <location>
        <begin position="534"/>
        <end position="688"/>
    </location>
</feature>
<feature type="domain" description="DH" evidence="3">
    <location>
        <begin position="188"/>
        <end position="379"/>
    </location>
</feature>
<dbReference type="AlphaFoldDB" id="A0A1Y2I4J9"/>
<feature type="compositionally biased region" description="Basic and acidic residues" evidence="1">
    <location>
        <begin position="29"/>
        <end position="49"/>
    </location>
</feature>
<protein>
    <recommendedName>
        <fullName evidence="6">Dbl homology domain-containing protein</fullName>
    </recommendedName>
</protein>
<feature type="compositionally biased region" description="Polar residues" evidence="1">
    <location>
        <begin position="589"/>
        <end position="603"/>
    </location>
</feature>
<dbReference type="PANTHER" id="PTHR12673:SF159">
    <property type="entry name" value="LD03170P"/>
    <property type="match status" value="1"/>
</dbReference>
<dbReference type="Pfam" id="PF00621">
    <property type="entry name" value="RhoGEF"/>
    <property type="match status" value="1"/>
</dbReference>
<dbReference type="GO" id="GO:0005737">
    <property type="term" value="C:cytoplasm"/>
    <property type="evidence" value="ECO:0007669"/>
    <property type="project" value="TreeGrafter"/>
</dbReference>
<dbReference type="Proteomes" id="UP000193411">
    <property type="component" value="Unassembled WGS sequence"/>
</dbReference>
<dbReference type="InterPro" id="IPR001849">
    <property type="entry name" value="PH_domain"/>
</dbReference>
<reference evidence="4 5" key="1">
    <citation type="submission" date="2016-07" db="EMBL/GenBank/DDBJ databases">
        <title>Pervasive Adenine N6-methylation of Active Genes in Fungi.</title>
        <authorList>
            <consortium name="DOE Joint Genome Institute"/>
            <person name="Mondo S.J."/>
            <person name="Dannebaum R.O."/>
            <person name="Kuo R.C."/>
            <person name="Labutti K."/>
            <person name="Haridas S."/>
            <person name="Kuo A."/>
            <person name="Salamov A."/>
            <person name="Ahrendt S.R."/>
            <person name="Lipzen A."/>
            <person name="Sullivan W."/>
            <person name="Andreopoulos W.B."/>
            <person name="Clum A."/>
            <person name="Lindquist E."/>
            <person name="Daum C."/>
            <person name="Ramamoorthy G.K."/>
            <person name="Gryganskyi A."/>
            <person name="Culley D."/>
            <person name="Magnuson J.K."/>
            <person name="James T.Y."/>
            <person name="O'Malley M.A."/>
            <person name="Stajich J.E."/>
            <person name="Spatafora J.W."/>
            <person name="Visel A."/>
            <person name="Grigoriev I.V."/>
        </authorList>
    </citation>
    <scope>NUCLEOTIDE SEQUENCE [LARGE SCALE GENOMIC DNA]</scope>
    <source>
        <strain evidence="4 5">PL171</strain>
    </source>
</reference>
<feature type="compositionally biased region" description="Low complexity" evidence="1">
    <location>
        <begin position="610"/>
        <end position="624"/>
    </location>
</feature>
<evidence type="ECO:0000313" key="4">
    <source>
        <dbReference type="EMBL" id="ORZ40342.1"/>
    </source>
</evidence>
<dbReference type="SUPFAM" id="SSF50729">
    <property type="entry name" value="PH domain-like"/>
    <property type="match status" value="1"/>
</dbReference>
<keyword evidence="5" id="KW-1185">Reference proteome</keyword>
<dbReference type="Pfam" id="PF22697">
    <property type="entry name" value="SOS1_NGEF_PH"/>
    <property type="match status" value="1"/>
</dbReference>
<evidence type="ECO:0000259" key="2">
    <source>
        <dbReference type="PROSITE" id="PS50003"/>
    </source>
</evidence>
<dbReference type="InterPro" id="IPR035899">
    <property type="entry name" value="DBL_dom_sf"/>
</dbReference>
<dbReference type="InterPro" id="IPR055251">
    <property type="entry name" value="SOS1_NGEF_PH"/>
</dbReference>
<evidence type="ECO:0008006" key="6">
    <source>
        <dbReference type="Google" id="ProtNLM"/>
    </source>
</evidence>
<dbReference type="PANTHER" id="PTHR12673">
    <property type="entry name" value="FACIOGENITAL DYSPLASIA PROTEIN"/>
    <property type="match status" value="1"/>
</dbReference>
<feature type="region of interest" description="Disordered" evidence="1">
    <location>
        <begin position="132"/>
        <end position="161"/>
    </location>
</feature>
<dbReference type="SMART" id="SM00325">
    <property type="entry name" value="RhoGEF"/>
    <property type="match status" value="1"/>
</dbReference>